<comment type="catalytic activity">
    <reaction evidence="1 10">
        <text>Random hydrolysis of (1-&gt;6)-alpha-D-mannosidic linkages in unbranched (1-&gt;6)-mannans.</text>
        <dbReference type="EC" id="3.2.1.101"/>
    </reaction>
</comment>
<dbReference type="FunFam" id="1.50.10.20:FF:000006">
    <property type="entry name" value="Mannan endo-1,6-alpha-mannosidase"/>
    <property type="match status" value="1"/>
</dbReference>
<evidence type="ECO:0000313" key="13">
    <source>
        <dbReference type="EMBL" id="OLN96284.1"/>
    </source>
</evidence>
<evidence type="ECO:0000256" key="4">
    <source>
        <dbReference type="ARBA" id="ARBA00012350"/>
    </source>
</evidence>
<dbReference type="OrthoDB" id="9984024at2759"/>
<evidence type="ECO:0000256" key="7">
    <source>
        <dbReference type="ARBA" id="ARBA00023136"/>
    </source>
</evidence>
<dbReference type="InterPro" id="IPR008928">
    <property type="entry name" value="6-hairpin_glycosidase_sf"/>
</dbReference>
<evidence type="ECO:0000256" key="2">
    <source>
        <dbReference type="ARBA" id="ARBA00004308"/>
    </source>
</evidence>
<dbReference type="PIRSF" id="PIRSF016302">
    <property type="entry name" value="Man_a_manosd"/>
    <property type="match status" value="1"/>
</dbReference>
<dbReference type="STRING" id="708187.A0A1Q8S4A2"/>
<dbReference type="Gene3D" id="1.50.10.20">
    <property type="match status" value="1"/>
</dbReference>
<keyword evidence="7" id="KW-0472">Membrane</keyword>
<sequence length="466" mass="50708">MIPFLVTALPGALLLLGSAPLAAAELKLDSRDDIVKSSKTLAKDLISYYKGEEYGEILGILPGPPTSGKGGYWWYQGASFWSTYLDYWHWTGDDSYAANTSRALMSQTGQNFDFLPANWTASMGNDDQCFWATAALLAAEYQFPEVEGKPKWIDLAINAWEQQAGPWRRDNTCNGGLRWQIPPINAGYDYKQTTSNACFLNMGARLARLTGNATFAEHAEKTWDWLSEVGFIDDTTWAVYDGAKVERNCTGINKLQASLNAAFLIQGSAFLYNFTKGSDVWRERTQNLTTPFFRDFFRDGVLYETGCEGTRGRCTSDFLFMKGYVHRWLSVATQVAPFLAEKVLPGLKDSAEAAVKQCVEGNSTVSYRCGFYWSSGEFVDPEEDGSTSGVGEGLNVLSAVSALLVSDAKAPVILSAVGNETSRDSTQGTSTTGAAATSTVKPGAGPRIGLDVSLIVGALIAAAWVF</sequence>
<evidence type="ECO:0000313" key="14">
    <source>
        <dbReference type="Proteomes" id="UP000186583"/>
    </source>
</evidence>
<dbReference type="SUPFAM" id="SSF48208">
    <property type="entry name" value="Six-hairpin glycosidases"/>
    <property type="match status" value="1"/>
</dbReference>
<evidence type="ECO:0000256" key="5">
    <source>
        <dbReference type="ARBA" id="ARBA00022729"/>
    </source>
</evidence>
<accession>A0A1Q8S4A2</accession>
<dbReference type="GO" id="GO:0009272">
    <property type="term" value="P:fungal-type cell wall biogenesis"/>
    <property type="evidence" value="ECO:0007669"/>
    <property type="project" value="TreeGrafter"/>
</dbReference>
<keyword evidence="8" id="KW-0325">Glycoprotein</keyword>
<evidence type="ECO:0000256" key="6">
    <source>
        <dbReference type="ARBA" id="ARBA00022801"/>
    </source>
</evidence>
<proteinExistence type="inferred from homology"/>
<evidence type="ECO:0000256" key="1">
    <source>
        <dbReference type="ARBA" id="ARBA00001452"/>
    </source>
</evidence>
<comment type="caution">
    <text evidence="13">The sequence shown here is derived from an EMBL/GenBank/DDBJ whole genome shotgun (WGS) entry which is preliminary data.</text>
</comment>
<dbReference type="Proteomes" id="UP000186583">
    <property type="component" value="Unassembled WGS sequence"/>
</dbReference>
<evidence type="ECO:0000256" key="11">
    <source>
        <dbReference type="SAM" id="MobiDB-lite"/>
    </source>
</evidence>
<dbReference type="AlphaFoldDB" id="A0A1Q8S4A2"/>
<dbReference type="InterPro" id="IPR005198">
    <property type="entry name" value="Glyco_hydro_76"/>
</dbReference>
<evidence type="ECO:0000256" key="3">
    <source>
        <dbReference type="ARBA" id="ARBA00009699"/>
    </source>
</evidence>
<feature type="chain" id="PRO_5013180968" description="Mannan endo-1,6-alpha-mannosidase" evidence="12">
    <location>
        <begin position="25"/>
        <end position="466"/>
    </location>
</feature>
<gene>
    <name evidence="13" type="ORF">CCHL11_04469</name>
</gene>
<dbReference type="InterPro" id="IPR014480">
    <property type="entry name" value="Mannan-1_6-alpha_mannosidase"/>
</dbReference>
<evidence type="ECO:0000256" key="8">
    <source>
        <dbReference type="ARBA" id="ARBA00023180"/>
    </source>
</evidence>
<comment type="subcellular location">
    <subcellularLocation>
        <location evidence="2">Endomembrane system</location>
    </subcellularLocation>
</comment>
<dbReference type="GO" id="GO:0016052">
    <property type="term" value="P:carbohydrate catabolic process"/>
    <property type="evidence" value="ECO:0007669"/>
    <property type="project" value="InterPro"/>
</dbReference>
<keyword evidence="6 10" id="KW-0378">Hydrolase</keyword>
<dbReference type="GO" id="GO:0012505">
    <property type="term" value="C:endomembrane system"/>
    <property type="evidence" value="ECO:0007669"/>
    <property type="project" value="UniProtKB-SubCell"/>
</dbReference>
<dbReference type="EMBL" id="MPGH01000019">
    <property type="protein sequence ID" value="OLN96284.1"/>
    <property type="molecule type" value="Genomic_DNA"/>
</dbReference>
<comment type="similarity">
    <text evidence="3 10">Belongs to the glycosyl hydrolase 76 family.</text>
</comment>
<keyword evidence="9 10" id="KW-0326">Glycosidase</keyword>
<feature type="compositionally biased region" description="Low complexity" evidence="11">
    <location>
        <begin position="425"/>
        <end position="439"/>
    </location>
</feature>
<evidence type="ECO:0000256" key="12">
    <source>
        <dbReference type="SAM" id="SignalP"/>
    </source>
</evidence>
<organism evidence="13 14">
    <name type="scientific">Colletotrichum chlorophyti</name>
    <dbReference type="NCBI Taxonomy" id="708187"/>
    <lineage>
        <taxon>Eukaryota</taxon>
        <taxon>Fungi</taxon>
        <taxon>Dikarya</taxon>
        <taxon>Ascomycota</taxon>
        <taxon>Pezizomycotina</taxon>
        <taxon>Sordariomycetes</taxon>
        <taxon>Hypocreomycetidae</taxon>
        <taxon>Glomerellales</taxon>
        <taxon>Glomerellaceae</taxon>
        <taxon>Colletotrichum</taxon>
    </lineage>
</organism>
<dbReference type="PANTHER" id="PTHR12145:SF36">
    <property type="entry name" value="MANNAN ENDO-1,6-ALPHA-MANNOSIDASE DCW1"/>
    <property type="match status" value="1"/>
</dbReference>
<protein>
    <recommendedName>
        <fullName evidence="4 10">Mannan endo-1,6-alpha-mannosidase</fullName>
        <ecNumber evidence="4 10">3.2.1.101</ecNumber>
    </recommendedName>
</protein>
<dbReference type="Pfam" id="PF03663">
    <property type="entry name" value="Glyco_hydro_76"/>
    <property type="match status" value="1"/>
</dbReference>
<dbReference type="EC" id="3.2.1.101" evidence="4 10"/>
<evidence type="ECO:0000256" key="9">
    <source>
        <dbReference type="ARBA" id="ARBA00023295"/>
    </source>
</evidence>
<name>A0A1Q8S4A2_9PEZI</name>
<dbReference type="GO" id="GO:0008496">
    <property type="term" value="F:mannan endo-1,6-alpha-mannosidase activity"/>
    <property type="evidence" value="ECO:0007669"/>
    <property type="project" value="UniProtKB-UniRule"/>
</dbReference>
<feature type="region of interest" description="Disordered" evidence="11">
    <location>
        <begin position="421"/>
        <end position="440"/>
    </location>
</feature>
<evidence type="ECO:0000256" key="10">
    <source>
        <dbReference type="PIRNR" id="PIRNR016302"/>
    </source>
</evidence>
<dbReference type="PANTHER" id="PTHR12145">
    <property type="entry name" value="MANNAN ENDO-1,6-ALPHA-MANNOSIDASE DCW1"/>
    <property type="match status" value="1"/>
</dbReference>
<feature type="signal peptide" evidence="12">
    <location>
        <begin position="1"/>
        <end position="24"/>
    </location>
</feature>
<reference evidence="13 14" key="1">
    <citation type="submission" date="2016-11" db="EMBL/GenBank/DDBJ databases">
        <title>Draft Genome Assembly of Colletotrichum chlorophyti a pathogen of herbaceous plants.</title>
        <authorList>
            <person name="Gan P."/>
            <person name="Narusaka M."/>
            <person name="Tsushima A."/>
            <person name="Narusaka Y."/>
            <person name="Takano Y."/>
            <person name="Shirasu K."/>
        </authorList>
    </citation>
    <scope>NUCLEOTIDE SEQUENCE [LARGE SCALE GENOMIC DNA]</scope>
    <source>
        <strain evidence="13 14">NTL11</strain>
    </source>
</reference>
<keyword evidence="14" id="KW-1185">Reference proteome</keyword>
<keyword evidence="5 12" id="KW-0732">Signal</keyword>